<reference evidence="3 4" key="1">
    <citation type="journal article" date="2017" name="Gigascience">
        <title>Draft genome of the honey bee ectoparasitic mite, Tropilaelaps mercedesae, is shaped by the parasitic life history.</title>
        <authorList>
            <person name="Dong X."/>
            <person name="Armstrong S.D."/>
            <person name="Xia D."/>
            <person name="Makepeace B.L."/>
            <person name="Darby A.C."/>
            <person name="Kadowaki T."/>
        </authorList>
    </citation>
    <scope>NUCLEOTIDE SEQUENCE [LARGE SCALE GENOMIC DNA]</scope>
    <source>
        <strain evidence="3">Wuxi-XJTLU</strain>
    </source>
</reference>
<dbReference type="AlphaFoldDB" id="A0A1V9X3D3"/>
<dbReference type="Gene3D" id="2.60.40.150">
    <property type="entry name" value="C2 domain"/>
    <property type="match status" value="1"/>
</dbReference>
<feature type="compositionally biased region" description="Low complexity" evidence="2">
    <location>
        <begin position="262"/>
        <end position="273"/>
    </location>
</feature>
<keyword evidence="4" id="KW-1185">Reference proteome</keyword>
<feature type="coiled-coil region" evidence="1">
    <location>
        <begin position="28"/>
        <end position="76"/>
    </location>
</feature>
<dbReference type="InterPro" id="IPR035892">
    <property type="entry name" value="C2_domain_sf"/>
</dbReference>
<dbReference type="Proteomes" id="UP000192247">
    <property type="component" value="Unassembled WGS sequence"/>
</dbReference>
<proteinExistence type="predicted"/>
<protein>
    <submittedName>
        <fullName evidence="3">Uncharacterized protein</fullName>
    </submittedName>
</protein>
<comment type="caution">
    <text evidence="3">The sequence shown here is derived from an EMBL/GenBank/DDBJ whole genome shotgun (WGS) entry which is preliminary data.</text>
</comment>
<dbReference type="EMBL" id="MNPL01026899">
    <property type="protein sequence ID" value="OQR67901.1"/>
    <property type="molecule type" value="Genomic_DNA"/>
</dbReference>
<sequence length="515" mass="57401">MEASRLVREKVDAQSARLLELEQVMAQKDSQGSLVQELQQRIGELEREREIVEDSNRKLVQQSEELKQHMAAQERIRLHQPGHTEGEGAAAKLDSDPPDLSDENLAGSALLHDMLLQLRDKFENLERHIDDVVDEARRRRSKPSRVPRESSNEPRTNGSTTFDRERRKSRPAGASKERGDRIRPAKDSQDARRSTRNSAEATELNGIYAKGGSRTSVKSGADQPDDEHVQEHRSASRTALSNGSSIPLPKPRRRLLIKAQHSQEGSTGSSGESPDTPDNGDESPLESPNRHNSDNDIPTERPHSQRPRTSLTQRREAVVKSEATQTSRSPEQHRYLAFPLQPPVSPPTSSRVKQTTKILSSDDSVSEMTELSLSESNAPHFEIHVDKVRLAAIEGVPLQALAKRNVIVSWELADFEVQSTPVGHLCRNNDELVFNCTARYILEEEGQLEGAGLHLQVATADGELLGECDLHVSQLQTVLQEPKKKLPHSANLDLDGQAAGTLELWLRYIPRPEKC</sequence>
<feature type="compositionally biased region" description="Polar residues" evidence="2">
    <location>
        <begin position="347"/>
        <end position="363"/>
    </location>
</feature>
<gene>
    <name evidence="3" type="ORF">BIW11_13242</name>
</gene>
<organism evidence="3 4">
    <name type="scientific">Tropilaelaps mercedesae</name>
    <dbReference type="NCBI Taxonomy" id="418985"/>
    <lineage>
        <taxon>Eukaryota</taxon>
        <taxon>Metazoa</taxon>
        <taxon>Ecdysozoa</taxon>
        <taxon>Arthropoda</taxon>
        <taxon>Chelicerata</taxon>
        <taxon>Arachnida</taxon>
        <taxon>Acari</taxon>
        <taxon>Parasitiformes</taxon>
        <taxon>Mesostigmata</taxon>
        <taxon>Gamasina</taxon>
        <taxon>Dermanyssoidea</taxon>
        <taxon>Laelapidae</taxon>
        <taxon>Tropilaelaps</taxon>
    </lineage>
</organism>
<evidence type="ECO:0000256" key="1">
    <source>
        <dbReference type="SAM" id="Coils"/>
    </source>
</evidence>
<feature type="compositionally biased region" description="Polar residues" evidence="2">
    <location>
        <begin position="236"/>
        <end position="245"/>
    </location>
</feature>
<feature type="region of interest" description="Disordered" evidence="2">
    <location>
        <begin position="135"/>
        <end position="363"/>
    </location>
</feature>
<evidence type="ECO:0000256" key="2">
    <source>
        <dbReference type="SAM" id="MobiDB-lite"/>
    </source>
</evidence>
<dbReference type="OrthoDB" id="10543366at2759"/>
<feature type="region of interest" description="Disordered" evidence="2">
    <location>
        <begin position="80"/>
        <end position="104"/>
    </location>
</feature>
<feature type="compositionally biased region" description="Basic and acidic residues" evidence="2">
    <location>
        <begin position="288"/>
        <end position="303"/>
    </location>
</feature>
<dbReference type="InParanoid" id="A0A1V9X3D3"/>
<feature type="compositionally biased region" description="Basic and acidic residues" evidence="2">
    <location>
        <begin position="175"/>
        <end position="193"/>
    </location>
</feature>
<name>A0A1V9X3D3_9ACAR</name>
<evidence type="ECO:0000313" key="3">
    <source>
        <dbReference type="EMBL" id="OQR67901.1"/>
    </source>
</evidence>
<keyword evidence="1" id="KW-0175">Coiled coil</keyword>
<evidence type="ECO:0000313" key="4">
    <source>
        <dbReference type="Proteomes" id="UP000192247"/>
    </source>
</evidence>
<accession>A0A1V9X3D3</accession>